<dbReference type="HAMAP" id="MF_00041">
    <property type="entry name" value="Cys_tRNA_synth"/>
    <property type="match status" value="1"/>
</dbReference>
<protein>
    <recommendedName>
        <fullName evidence="3">cysteine--tRNA ligase</fullName>
        <ecNumber evidence="3">6.1.1.16</ecNumber>
    </recommendedName>
    <alternativeName>
        <fullName evidence="11">Cysteinyl-tRNA synthetase</fullName>
    </alternativeName>
</protein>
<dbReference type="InterPro" id="IPR015803">
    <property type="entry name" value="Cys-tRNA-ligase"/>
</dbReference>
<evidence type="ECO:0000256" key="13">
    <source>
        <dbReference type="ARBA" id="ARBA00045476"/>
    </source>
</evidence>
<proteinExistence type="inferred from homology"/>
<comment type="catalytic activity">
    <reaction evidence="16">
        <text>S-sulfanyl-L-cysteine + L-cysteine = S-disulfanyl-L-cysteine + L-alanine</text>
        <dbReference type="Rhea" id="RHEA:78627"/>
        <dbReference type="ChEBI" id="CHEBI:35235"/>
        <dbReference type="ChEBI" id="CHEBI:57972"/>
        <dbReference type="ChEBI" id="CHEBI:58591"/>
        <dbReference type="ChEBI" id="CHEBI:229465"/>
    </reaction>
    <physiologicalReaction direction="left-to-right" evidence="16">
        <dbReference type="Rhea" id="RHEA:78628"/>
    </physiologicalReaction>
</comment>
<evidence type="ECO:0000256" key="9">
    <source>
        <dbReference type="ARBA" id="ARBA00022917"/>
    </source>
</evidence>
<dbReference type="InterPro" id="IPR009080">
    <property type="entry name" value="tRNAsynth_Ia_anticodon-bd"/>
</dbReference>
<dbReference type="FunFam" id="3.40.50.620:FF:000027">
    <property type="entry name" value="Cysteine--tRNA ligase, cytoplasmic"/>
    <property type="match status" value="1"/>
</dbReference>
<evidence type="ECO:0000256" key="18">
    <source>
        <dbReference type="ARBA" id="ARBA00049046"/>
    </source>
</evidence>
<dbReference type="InterPro" id="IPR014729">
    <property type="entry name" value="Rossmann-like_a/b/a_fold"/>
</dbReference>
<evidence type="ECO:0000256" key="2">
    <source>
        <dbReference type="ARBA" id="ARBA00005594"/>
    </source>
</evidence>
<feature type="domain" description="tRNA synthetases class I catalytic" evidence="19">
    <location>
        <begin position="71"/>
        <end position="362"/>
    </location>
</feature>
<evidence type="ECO:0000256" key="12">
    <source>
        <dbReference type="ARBA" id="ARBA00043868"/>
    </source>
</evidence>
<dbReference type="PANTHER" id="PTHR10890:SF27">
    <property type="entry name" value="CYSTEINE--TRNA LIGASE, MITOCHONDRIAL-RELATED"/>
    <property type="match status" value="1"/>
</dbReference>
<dbReference type="Gene3D" id="3.40.50.620">
    <property type="entry name" value="HUPs"/>
    <property type="match status" value="1"/>
</dbReference>
<dbReference type="GO" id="GO:0006423">
    <property type="term" value="P:cysteinyl-tRNA aminoacylation"/>
    <property type="evidence" value="ECO:0007669"/>
    <property type="project" value="InterPro"/>
</dbReference>
<comment type="catalytic activity">
    <reaction evidence="15">
        <text>2 L-cysteine = S-sulfanyl-L-cysteine + L-alanine</text>
        <dbReference type="Rhea" id="RHEA:78543"/>
        <dbReference type="ChEBI" id="CHEBI:35235"/>
        <dbReference type="ChEBI" id="CHEBI:57972"/>
        <dbReference type="ChEBI" id="CHEBI:58591"/>
    </reaction>
    <physiologicalReaction direction="left-to-right" evidence="15">
        <dbReference type="Rhea" id="RHEA:78544"/>
    </physiologicalReaction>
</comment>
<keyword evidence="6" id="KW-0547">Nucleotide-binding</keyword>
<dbReference type="Gene3D" id="1.20.120.1910">
    <property type="entry name" value="Cysteine-tRNA ligase, C-terminal anti-codon recognition domain"/>
    <property type="match status" value="1"/>
</dbReference>
<dbReference type="EC" id="6.1.1.16" evidence="3"/>
<evidence type="ECO:0000256" key="11">
    <source>
        <dbReference type="ARBA" id="ARBA00031499"/>
    </source>
</evidence>
<comment type="catalytic activity">
    <reaction evidence="14">
        <text>S-disulfanyl-L-cysteine + tRNA(Cys) + ATP = (S)-disulfanyl-L-cysteinyl-tRNA(Cys) + AMP + diphosphate</text>
        <dbReference type="Rhea" id="RHEA:78651"/>
        <dbReference type="Rhea" id="RHEA-COMP:9661"/>
        <dbReference type="Rhea" id="RHEA-COMP:19120"/>
        <dbReference type="ChEBI" id="CHEBI:30616"/>
        <dbReference type="ChEBI" id="CHEBI:33019"/>
        <dbReference type="ChEBI" id="CHEBI:78442"/>
        <dbReference type="ChEBI" id="CHEBI:229465"/>
        <dbReference type="ChEBI" id="CHEBI:229521"/>
        <dbReference type="ChEBI" id="CHEBI:456215"/>
    </reaction>
    <physiologicalReaction direction="left-to-right" evidence="14">
        <dbReference type="Rhea" id="RHEA:78652"/>
    </physiologicalReaction>
</comment>
<reference evidence="20" key="1">
    <citation type="submission" date="2015-12" db="EMBL/GenBank/DDBJ databases">
        <title>De novo transcriptome assembly of four potential Pierce s Disease insect vectors from Arizona vineyards.</title>
        <authorList>
            <person name="Tassone E.E."/>
        </authorList>
    </citation>
    <scope>NUCLEOTIDE SEQUENCE</scope>
</reference>
<dbReference type="AlphaFoldDB" id="A0A1B6CD56"/>
<dbReference type="SUPFAM" id="SSF47323">
    <property type="entry name" value="Anticodon-binding domain of a subclass of class I aminoacyl-tRNA synthetases"/>
    <property type="match status" value="1"/>
</dbReference>
<evidence type="ECO:0000313" key="20">
    <source>
        <dbReference type="EMBL" id="JAS11377.1"/>
    </source>
</evidence>
<dbReference type="GO" id="GO:0046872">
    <property type="term" value="F:metal ion binding"/>
    <property type="evidence" value="ECO:0007669"/>
    <property type="project" value="UniProtKB-KW"/>
</dbReference>
<dbReference type="EMBL" id="GEDC01025921">
    <property type="protein sequence ID" value="JAS11377.1"/>
    <property type="molecule type" value="Transcribed_RNA"/>
</dbReference>
<gene>
    <name evidence="20" type="ORF">g.13328</name>
</gene>
<evidence type="ECO:0000256" key="17">
    <source>
        <dbReference type="ARBA" id="ARBA00048609"/>
    </source>
</evidence>
<dbReference type="Pfam" id="PF01406">
    <property type="entry name" value="tRNA-synt_1e"/>
    <property type="match status" value="1"/>
</dbReference>
<evidence type="ECO:0000256" key="14">
    <source>
        <dbReference type="ARBA" id="ARBA00047499"/>
    </source>
</evidence>
<evidence type="ECO:0000256" key="15">
    <source>
        <dbReference type="ARBA" id="ARBA00047548"/>
    </source>
</evidence>
<comment type="similarity">
    <text evidence="2">Belongs to the class-I aminoacyl-tRNA synthetase family.</text>
</comment>
<evidence type="ECO:0000256" key="16">
    <source>
        <dbReference type="ARBA" id="ARBA00047731"/>
    </source>
</evidence>
<dbReference type="SUPFAM" id="SSF52374">
    <property type="entry name" value="Nucleotidylyl transferase"/>
    <property type="match status" value="1"/>
</dbReference>
<keyword evidence="8" id="KW-0067">ATP-binding</keyword>
<dbReference type="PANTHER" id="PTHR10890">
    <property type="entry name" value="CYSTEINYL-TRNA SYNTHETASE"/>
    <property type="match status" value="1"/>
</dbReference>
<evidence type="ECO:0000259" key="19">
    <source>
        <dbReference type="Pfam" id="PF01406"/>
    </source>
</evidence>
<evidence type="ECO:0000256" key="6">
    <source>
        <dbReference type="ARBA" id="ARBA00022741"/>
    </source>
</evidence>
<accession>A0A1B6CD56</accession>
<name>A0A1B6CD56_9HEMI</name>
<keyword evidence="7" id="KW-0862">Zinc</keyword>
<evidence type="ECO:0000256" key="8">
    <source>
        <dbReference type="ARBA" id="ARBA00022840"/>
    </source>
</evidence>
<evidence type="ECO:0000256" key="5">
    <source>
        <dbReference type="ARBA" id="ARBA00022723"/>
    </source>
</evidence>
<dbReference type="NCBIfam" id="TIGR00435">
    <property type="entry name" value="cysS"/>
    <property type="match status" value="1"/>
</dbReference>
<comment type="function">
    <text evidence="13">In addition to its role as an aminoacyl-tRNA synthetase, has also cysteine persulfide synthase activity. Produces reactive persulfide species such as cysteine persulfide (CysSSH) from substrate cysteine and mediate direct incorporation of CysSSH into proteins during translations, resulting in protein persulfides and polysulfides. CysSSHs behave as potent antioxidants and cellular protectants.</text>
</comment>
<keyword evidence="10" id="KW-0030">Aminoacyl-tRNA synthetase</keyword>
<comment type="catalytic activity">
    <reaction evidence="18">
        <text>tRNA(Cys) + L-cysteine + ATP = L-cysteinyl-tRNA(Cys) + AMP + diphosphate</text>
        <dbReference type="Rhea" id="RHEA:17773"/>
        <dbReference type="Rhea" id="RHEA-COMP:9661"/>
        <dbReference type="Rhea" id="RHEA-COMP:9679"/>
        <dbReference type="ChEBI" id="CHEBI:30616"/>
        <dbReference type="ChEBI" id="CHEBI:33019"/>
        <dbReference type="ChEBI" id="CHEBI:35235"/>
        <dbReference type="ChEBI" id="CHEBI:78442"/>
        <dbReference type="ChEBI" id="CHEBI:78517"/>
        <dbReference type="ChEBI" id="CHEBI:456215"/>
        <dbReference type="EC" id="6.1.1.16"/>
    </reaction>
    <physiologicalReaction direction="right-to-left" evidence="18">
        <dbReference type="Rhea" id="RHEA:17775"/>
    </physiologicalReaction>
</comment>
<dbReference type="PRINTS" id="PR00983">
    <property type="entry name" value="TRNASYNTHCYS"/>
</dbReference>
<keyword evidence="9" id="KW-0648">Protein biosynthesis</keyword>
<dbReference type="InterPro" id="IPR024909">
    <property type="entry name" value="Cys-tRNA/MSH_ligase"/>
</dbReference>
<dbReference type="GO" id="GO:0005524">
    <property type="term" value="F:ATP binding"/>
    <property type="evidence" value="ECO:0007669"/>
    <property type="project" value="UniProtKB-KW"/>
</dbReference>
<evidence type="ECO:0000256" key="7">
    <source>
        <dbReference type="ARBA" id="ARBA00022833"/>
    </source>
</evidence>
<evidence type="ECO:0000256" key="4">
    <source>
        <dbReference type="ARBA" id="ARBA00022598"/>
    </source>
</evidence>
<organism evidence="20">
    <name type="scientific">Clastoptera arizonana</name>
    <name type="common">Arizona spittle bug</name>
    <dbReference type="NCBI Taxonomy" id="38151"/>
    <lineage>
        <taxon>Eukaryota</taxon>
        <taxon>Metazoa</taxon>
        <taxon>Ecdysozoa</taxon>
        <taxon>Arthropoda</taxon>
        <taxon>Hexapoda</taxon>
        <taxon>Insecta</taxon>
        <taxon>Pterygota</taxon>
        <taxon>Neoptera</taxon>
        <taxon>Paraneoptera</taxon>
        <taxon>Hemiptera</taxon>
        <taxon>Auchenorrhyncha</taxon>
        <taxon>Cercopoidea</taxon>
        <taxon>Clastopteridae</taxon>
        <taxon>Clastoptera</taxon>
    </lineage>
</organism>
<dbReference type="GO" id="GO:0005737">
    <property type="term" value="C:cytoplasm"/>
    <property type="evidence" value="ECO:0007669"/>
    <property type="project" value="TreeGrafter"/>
</dbReference>
<evidence type="ECO:0000256" key="1">
    <source>
        <dbReference type="ARBA" id="ARBA00001947"/>
    </source>
</evidence>
<comment type="cofactor">
    <cofactor evidence="1">
        <name>Zn(2+)</name>
        <dbReference type="ChEBI" id="CHEBI:29105"/>
    </cofactor>
</comment>
<dbReference type="GO" id="GO:0004817">
    <property type="term" value="F:cysteine-tRNA ligase activity"/>
    <property type="evidence" value="ECO:0007669"/>
    <property type="project" value="UniProtKB-EC"/>
</dbReference>
<keyword evidence="4" id="KW-0436">Ligase</keyword>
<comment type="catalytic activity">
    <reaction evidence="17">
        <text>S-sulfanyl-L-cysteine + tRNA(Cys) + ATP = (S)-sulfanyl-L-cysteinyl-tRNA(Cys) + AMP + diphosphate</text>
        <dbReference type="Rhea" id="RHEA:78647"/>
        <dbReference type="Rhea" id="RHEA-COMP:9661"/>
        <dbReference type="Rhea" id="RHEA-COMP:19119"/>
        <dbReference type="ChEBI" id="CHEBI:30616"/>
        <dbReference type="ChEBI" id="CHEBI:33019"/>
        <dbReference type="ChEBI" id="CHEBI:58591"/>
        <dbReference type="ChEBI" id="CHEBI:78442"/>
        <dbReference type="ChEBI" id="CHEBI:229520"/>
        <dbReference type="ChEBI" id="CHEBI:456215"/>
    </reaction>
    <physiologicalReaction direction="left-to-right" evidence="17">
        <dbReference type="Rhea" id="RHEA:78648"/>
    </physiologicalReaction>
</comment>
<dbReference type="CDD" id="cd00672">
    <property type="entry name" value="CysRS_core"/>
    <property type="match status" value="1"/>
</dbReference>
<evidence type="ECO:0000256" key="3">
    <source>
        <dbReference type="ARBA" id="ARBA00012832"/>
    </source>
</evidence>
<sequence>MFFFMFKNSPKYILSIKKQKYFGCLRFLNNVSASTIPEQTPNKWTEPMGQNTGIEVYNIILKKKVPLILMKKNCASWYSCGPTVYDSAHIGHASSYVKLDIIRRILQNYFGINVFFMMGITDIDDKIIARAVQVKEDFRELTHRFEVEFFEDMTSLNVLPPTFISRVTDHIPDIIKFIERIIKNGYGYRTSDGSVYFKVENWTTYGKLQPPKTSNISESEHAKLSRQDFALWKSAKPGEPFWESPWGNGRPGWHIECSAMASKTLGANFDIHSGGIDLMFPHHENEEAQSCTHHGNHQWVNYWLHTGHLYIKGDVKMSKSLKNTISIQEFLKKYSANHFRILCMISPYRSGIEYSPDSMQNAVGNYRKIESFLSDCEQYISGIKTDGAIDENEVFNNVNNARIKILSALQNDFDFPRVIDTIIRLISGINIMLKSPAKDERGTVAIAIAASFVKQTMENFGVQLSSPKDSTMDKIYLNKILDSTVEFRTAVRNIGLNKELAKVATEQRQQLLQACDKVRQNLMEAGIELKDVHGKTAWNFAEVVKENTKE</sequence>
<comment type="function">
    <text evidence="12">Mitochondrial cysteine-specific aminoacyl-tRNA synthetase that catalyzes the ATP-dependent ligation of cysteine to tRNA(Cys).</text>
</comment>
<keyword evidence="5" id="KW-0479">Metal-binding</keyword>
<dbReference type="InterPro" id="IPR032678">
    <property type="entry name" value="tRNA-synt_1_cat_dom"/>
</dbReference>
<evidence type="ECO:0000256" key="10">
    <source>
        <dbReference type="ARBA" id="ARBA00023146"/>
    </source>
</evidence>